<dbReference type="KEGG" id="tle:Tlet_1900"/>
<evidence type="ECO:0000256" key="4">
    <source>
        <dbReference type="ARBA" id="ARBA00022795"/>
    </source>
</evidence>
<proteinExistence type="inferred from homology"/>
<keyword evidence="9" id="KW-0282">Flagellum</keyword>
<feature type="domain" description="Flagellar assembly protein FliH/Type III secretion system HrpE" evidence="8">
    <location>
        <begin position="89"/>
        <end position="201"/>
    </location>
</feature>
<keyword evidence="6" id="KW-1006">Bacterial flagellum protein export</keyword>
<comment type="function">
    <text evidence="1">Needed for flagellar regrowth and assembly.</text>
</comment>
<dbReference type="GO" id="GO:0015031">
    <property type="term" value="P:protein transport"/>
    <property type="evidence" value="ECO:0007669"/>
    <property type="project" value="UniProtKB-KW"/>
</dbReference>
<dbReference type="InterPro" id="IPR051472">
    <property type="entry name" value="T3SS_Stator/FliH"/>
</dbReference>
<keyword evidence="10" id="KW-1185">Reference proteome</keyword>
<dbReference type="PANTHER" id="PTHR34982:SF1">
    <property type="entry name" value="FLAGELLAR ASSEMBLY PROTEIN FLIH"/>
    <property type="match status" value="1"/>
</dbReference>
<dbReference type="Proteomes" id="UP000002016">
    <property type="component" value="Chromosome"/>
</dbReference>
<feature type="coiled-coil region" evidence="7">
    <location>
        <begin position="24"/>
        <end position="95"/>
    </location>
</feature>
<evidence type="ECO:0000313" key="9">
    <source>
        <dbReference type="EMBL" id="ABV34454.1"/>
    </source>
</evidence>
<gene>
    <name evidence="9" type="ordered locus">Tlet_1900</name>
</gene>
<dbReference type="InterPro" id="IPR018035">
    <property type="entry name" value="Flagellar_FliH/T3SS_HrpE"/>
</dbReference>
<sequence>MIIKKRELFVDVPCVISKPEREKIDDISKISEKAQERLRKVELEAKELLQKTQLEAEKILNEAQMKAAQIVEDAKKQAENLQKTAENKVSSVEKIMHDFHDQLMAKTQDILQKLLEVVRVLIEKIAYKEIDKIDYQRKLEYILSKIASMNNVKVTMNFSDFENYPEIVEKFKSAGIEISKSDALTEGEIIVETELGLINGTKSYAIEIVEELIEEVFGHE</sequence>
<name>A8F8H0_PSELT</name>
<evidence type="ECO:0000256" key="2">
    <source>
        <dbReference type="ARBA" id="ARBA00006602"/>
    </source>
</evidence>
<evidence type="ECO:0000256" key="3">
    <source>
        <dbReference type="ARBA" id="ARBA00022448"/>
    </source>
</evidence>
<keyword evidence="9" id="KW-0969">Cilium</keyword>
<keyword evidence="7" id="KW-0175">Coiled coil</keyword>
<dbReference type="OrthoDB" id="44955at2"/>
<accession>A8F8H0</accession>
<dbReference type="STRING" id="416591.Tlet_1900"/>
<dbReference type="HOGENOM" id="CLU_1255082_0_0_0"/>
<evidence type="ECO:0000256" key="1">
    <source>
        <dbReference type="ARBA" id="ARBA00003041"/>
    </source>
</evidence>
<organism evidence="9 10">
    <name type="scientific">Pseudothermotoga lettingae (strain ATCC BAA-301 / DSM 14385 / NBRC 107922 / TMO)</name>
    <name type="common">Thermotoga lettingae</name>
    <dbReference type="NCBI Taxonomy" id="416591"/>
    <lineage>
        <taxon>Bacteria</taxon>
        <taxon>Thermotogati</taxon>
        <taxon>Thermotogota</taxon>
        <taxon>Thermotogae</taxon>
        <taxon>Thermotogales</taxon>
        <taxon>Thermotogaceae</taxon>
        <taxon>Pseudothermotoga</taxon>
    </lineage>
</organism>
<dbReference type="Pfam" id="PF02108">
    <property type="entry name" value="FliH"/>
    <property type="match status" value="1"/>
</dbReference>
<evidence type="ECO:0000256" key="5">
    <source>
        <dbReference type="ARBA" id="ARBA00022927"/>
    </source>
</evidence>
<comment type="similarity">
    <text evidence="2">Belongs to the FliH family.</text>
</comment>
<dbReference type="AlphaFoldDB" id="A8F8H0"/>
<keyword evidence="5" id="KW-0653">Protein transport</keyword>
<dbReference type="GO" id="GO:0044781">
    <property type="term" value="P:bacterial-type flagellum organization"/>
    <property type="evidence" value="ECO:0007669"/>
    <property type="project" value="UniProtKB-KW"/>
</dbReference>
<keyword evidence="9" id="KW-0966">Cell projection</keyword>
<evidence type="ECO:0000256" key="7">
    <source>
        <dbReference type="SAM" id="Coils"/>
    </source>
</evidence>
<dbReference type="EMBL" id="CP000812">
    <property type="protein sequence ID" value="ABV34454.1"/>
    <property type="molecule type" value="Genomic_DNA"/>
</dbReference>
<dbReference type="eggNOG" id="COG1317">
    <property type="taxonomic scope" value="Bacteria"/>
</dbReference>
<reference evidence="9 10" key="1">
    <citation type="submission" date="2007-08" db="EMBL/GenBank/DDBJ databases">
        <title>Complete sequence of Thermotoga lettingae TMO.</title>
        <authorList>
            <consortium name="US DOE Joint Genome Institute"/>
            <person name="Copeland A."/>
            <person name="Lucas S."/>
            <person name="Lapidus A."/>
            <person name="Barry K."/>
            <person name="Glavina del Rio T."/>
            <person name="Dalin E."/>
            <person name="Tice H."/>
            <person name="Pitluck S."/>
            <person name="Foster B."/>
            <person name="Bruce D."/>
            <person name="Schmutz J."/>
            <person name="Larimer F."/>
            <person name="Land M."/>
            <person name="Hauser L."/>
            <person name="Kyrpides N."/>
            <person name="Mikhailova N."/>
            <person name="Nelson K."/>
            <person name="Gogarten J.P."/>
            <person name="Noll K."/>
            <person name="Richardson P."/>
        </authorList>
    </citation>
    <scope>NUCLEOTIDE SEQUENCE [LARGE SCALE GENOMIC DNA]</scope>
    <source>
        <strain evidence="10">ATCC BAA-301 / DSM 14385 / NBRC 107922 / TMO</strain>
    </source>
</reference>
<evidence type="ECO:0000313" key="10">
    <source>
        <dbReference type="Proteomes" id="UP000002016"/>
    </source>
</evidence>
<dbReference type="RefSeq" id="WP_012003930.1">
    <property type="nucleotide sequence ID" value="NC_009828.1"/>
</dbReference>
<keyword evidence="3" id="KW-0813">Transport</keyword>
<dbReference type="GO" id="GO:0005829">
    <property type="term" value="C:cytosol"/>
    <property type="evidence" value="ECO:0007669"/>
    <property type="project" value="TreeGrafter"/>
</dbReference>
<evidence type="ECO:0000256" key="6">
    <source>
        <dbReference type="ARBA" id="ARBA00023225"/>
    </source>
</evidence>
<reference evidence="9 10" key="2">
    <citation type="journal article" date="2009" name="Proc. Natl. Acad. Sci. U.S.A.">
        <title>On the chimeric nature, thermophilic origin, and phylogenetic placement of the Thermotogales.</title>
        <authorList>
            <person name="Zhaxybayeva O."/>
            <person name="Swithers K.S."/>
            <person name="Lapierre P."/>
            <person name="Fournier G.P."/>
            <person name="Bickhart D.M."/>
            <person name="DeBoy R.T."/>
            <person name="Nelson K.E."/>
            <person name="Nesbo C.L."/>
            <person name="Doolittle W.F."/>
            <person name="Gogarten J.P."/>
            <person name="Noll K.M."/>
        </authorList>
    </citation>
    <scope>NUCLEOTIDE SEQUENCE [LARGE SCALE GENOMIC DNA]</scope>
    <source>
        <strain evidence="10">ATCC BAA-301 / DSM 14385 / NBRC 107922 / TMO</strain>
    </source>
</reference>
<keyword evidence="4" id="KW-1005">Bacterial flagellum biogenesis</keyword>
<protein>
    <submittedName>
        <fullName evidence="9">Flagellar export/assembly protein</fullName>
    </submittedName>
</protein>
<evidence type="ECO:0000259" key="8">
    <source>
        <dbReference type="Pfam" id="PF02108"/>
    </source>
</evidence>
<dbReference type="PANTHER" id="PTHR34982">
    <property type="entry name" value="YOP PROTEINS TRANSLOCATION PROTEIN L"/>
    <property type="match status" value="1"/>
</dbReference>